<dbReference type="RefSeq" id="WP_301664129.1">
    <property type="nucleotide sequence ID" value="NZ_VCYH01000005.1"/>
</dbReference>
<evidence type="ECO:0000313" key="3">
    <source>
        <dbReference type="Proteomes" id="UP001168338"/>
    </source>
</evidence>
<keyword evidence="1" id="KW-1133">Transmembrane helix</keyword>
<name>A0ABT8MAP0_9EURY</name>
<feature type="transmembrane region" description="Helical" evidence="1">
    <location>
        <begin position="81"/>
        <end position="102"/>
    </location>
</feature>
<proteinExistence type="predicted"/>
<feature type="transmembrane region" description="Helical" evidence="1">
    <location>
        <begin position="20"/>
        <end position="38"/>
    </location>
</feature>
<comment type="caution">
    <text evidence="2">The sequence shown here is derived from an EMBL/GenBank/DDBJ whole genome shotgun (WGS) entry which is preliminary data.</text>
</comment>
<keyword evidence="1" id="KW-0472">Membrane</keyword>
<feature type="transmembrane region" description="Helical" evidence="1">
    <location>
        <begin position="108"/>
        <end position="135"/>
    </location>
</feature>
<keyword evidence="3" id="KW-1185">Reference proteome</keyword>
<dbReference type="Proteomes" id="UP001168338">
    <property type="component" value="Unassembled WGS sequence"/>
</dbReference>
<accession>A0ABT8MAP0</accession>
<feature type="transmembrane region" description="Helical" evidence="1">
    <location>
        <begin position="44"/>
        <end position="69"/>
    </location>
</feature>
<protein>
    <submittedName>
        <fullName evidence="2">Uncharacterized protein</fullName>
    </submittedName>
</protein>
<organism evidence="2 3">
    <name type="scientific">Methanoculleus frigidifontis</name>
    <dbReference type="NCBI Taxonomy" id="2584085"/>
    <lineage>
        <taxon>Archaea</taxon>
        <taxon>Methanobacteriati</taxon>
        <taxon>Methanobacteriota</taxon>
        <taxon>Stenosarchaea group</taxon>
        <taxon>Methanomicrobia</taxon>
        <taxon>Methanomicrobiales</taxon>
        <taxon>Methanomicrobiaceae</taxon>
        <taxon>Methanoculleus</taxon>
    </lineage>
</organism>
<reference evidence="2" key="1">
    <citation type="submission" date="2019-05" db="EMBL/GenBank/DDBJ databases">
        <title>Methanoculleus sp. FWC-SCC1, a methanogenic archaeon isolated from deep marine cold seep.</title>
        <authorList>
            <person name="Chen Y.-W."/>
            <person name="Chen S.-C."/>
            <person name="Teng N.-H."/>
            <person name="Lai M.-C."/>
        </authorList>
    </citation>
    <scope>NUCLEOTIDE SEQUENCE</scope>
    <source>
        <strain evidence="2">FWC-SCC1</strain>
    </source>
</reference>
<dbReference type="EMBL" id="VCYH01000005">
    <property type="protein sequence ID" value="MDN7024998.1"/>
    <property type="molecule type" value="Genomic_DNA"/>
</dbReference>
<gene>
    <name evidence="2" type="ORF">FGU65_08880</name>
</gene>
<evidence type="ECO:0000256" key="1">
    <source>
        <dbReference type="SAM" id="Phobius"/>
    </source>
</evidence>
<keyword evidence="1" id="KW-0812">Transmembrane</keyword>
<sequence length="197" mass="22615">MIEESDFSLYWTLFVRYSGIIGFLLLVGVMNLLAVVIPDPEYHYAVGFLNSTIWLLFTVSFLIFIGAVFRALPFPLNLPGPVFTATGSLFIIAYLFRIVLLADDLFGIALSPVVLSVSVTLAIVVFFAVLILGYVRILRPIVARQQDLEIPVCREKREPTRQEKEQITWDDVERELRYAVYEILHRIRDEITTDEKR</sequence>
<evidence type="ECO:0000313" key="2">
    <source>
        <dbReference type="EMBL" id="MDN7024998.1"/>
    </source>
</evidence>